<evidence type="ECO:0000256" key="1">
    <source>
        <dbReference type="ARBA" id="ARBA00004571"/>
    </source>
</evidence>
<evidence type="ECO:0000256" key="8">
    <source>
        <dbReference type="ARBA" id="ARBA00023170"/>
    </source>
</evidence>
<accession>A0A2T8HHF2</accession>
<dbReference type="RefSeq" id="WP_116776225.1">
    <property type="nucleotide sequence ID" value="NZ_QDKG01000004.1"/>
</dbReference>
<dbReference type="Proteomes" id="UP000245627">
    <property type="component" value="Unassembled WGS sequence"/>
</dbReference>
<dbReference type="SUPFAM" id="SSF56935">
    <property type="entry name" value="Porins"/>
    <property type="match status" value="1"/>
</dbReference>
<protein>
    <submittedName>
        <fullName evidence="14">TonB-dependent receptor</fullName>
    </submittedName>
</protein>
<keyword evidence="8 14" id="KW-0675">Receptor</keyword>
<keyword evidence="3 10" id="KW-1134">Transmembrane beta strand</keyword>
<keyword evidence="7 10" id="KW-0472">Membrane</keyword>
<dbReference type="InterPro" id="IPR000531">
    <property type="entry name" value="Beta-barrel_TonB"/>
</dbReference>
<dbReference type="InterPro" id="IPR012910">
    <property type="entry name" value="Plug_dom"/>
</dbReference>
<comment type="caution">
    <text evidence="14">The sequence shown here is derived from an EMBL/GenBank/DDBJ whole genome shotgun (WGS) entry which is preliminary data.</text>
</comment>
<organism evidence="14 15">
    <name type="scientific">Sphingobacterium corticibacter</name>
    <dbReference type="NCBI Taxonomy" id="2171749"/>
    <lineage>
        <taxon>Bacteria</taxon>
        <taxon>Pseudomonadati</taxon>
        <taxon>Bacteroidota</taxon>
        <taxon>Sphingobacteriia</taxon>
        <taxon>Sphingobacteriales</taxon>
        <taxon>Sphingobacteriaceae</taxon>
        <taxon>Sphingobacterium</taxon>
    </lineage>
</organism>
<evidence type="ECO:0000256" key="7">
    <source>
        <dbReference type="ARBA" id="ARBA00023136"/>
    </source>
</evidence>
<dbReference type="InterPro" id="IPR037066">
    <property type="entry name" value="Plug_dom_sf"/>
</dbReference>
<evidence type="ECO:0000256" key="11">
    <source>
        <dbReference type="RuleBase" id="RU003357"/>
    </source>
</evidence>
<sequence>MRNIFYLTSIIITTTCYSVSAQDSIRNQIEEVVVTGQLEATSLKNSVYKVRTISQDQIVRRGTVDIKTLLNTELGIRFSNDMMLGESDIELMGMSGQNVKILLDGVPLFDRGAERQSLTQIDVNMIEKIEIIEGPVSVTYGTSALAGVINIITKNNLGGHRWRITARLLEETVGEEYNPLNGEGVHNAYVGISHNLNKWNFDVNASRNTFGGWQGSATLPQLQWQPKDQWLASGKVGYKGAKHQTWYRFDYTNEDIYTPGGFNLNNTVVNTNFISNRYNNMIQSNWKFSDRLTANGSFSLQNYDRSTVTKRTNLQTNETETLTGAGQADVAKFSTVFFRGTMQYRFSPKIHTQLGLEYDAESGRGDRLLENATVAQYAAFLSAEIRPTPQLNIRPGVRFIGNNVFETLPVIPSINLKYALDEQFDIRAAYAMGYRSPALRELFFSFFDANHSIIGNENLRPENSNSFNSYLSYHRSFSEVTNLNSSLGGFYNTFRNMIALGSPVDDPTLFTYVNIENFKTTGLVWEGTLVHKGLQAGLGFSYIGRYNLSRESDSSLSEFLWSPEVNSNLSYHYAPWGLNASLFFKFYGRRPRFETTREVNSEPITRQVFVNSFTMSDFTVNKRITNQFNVTGGIRNLFGVQDVRNSGTVGEGVHDGVSPTVPMAYGRSYFLALQFNMTK</sequence>
<dbReference type="PANTHER" id="PTHR30069:SF29">
    <property type="entry name" value="HEMOGLOBIN AND HEMOGLOBIN-HAPTOGLOBIN-BINDING PROTEIN 1-RELATED"/>
    <property type="match status" value="1"/>
</dbReference>
<dbReference type="EMBL" id="QDKG01000004">
    <property type="protein sequence ID" value="PVH24845.1"/>
    <property type="molecule type" value="Genomic_DNA"/>
</dbReference>
<dbReference type="PANTHER" id="PTHR30069">
    <property type="entry name" value="TONB-DEPENDENT OUTER MEMBRANE RECEPTOR"/>
    <property type="match status" value="1"/>
</dbReference>
<dbReference type="Gene3D" id="2.170.130.10">
    <property type="entry name" value="TonB-dependent receptor, plug domain"/>
    <property type="match status" value="1"/>
</dbReference>
<proteinExistence type="inferred from homology"/>
<comment type="subcellular location">
    <subcellularLocation>
        <location evidence="1 10">Cell outer membrane</location>
        <topology evidence="1 10">Multi-pass membrane protein</topology>
    </subcellularLocation>
</comment>
<evidence type="ECO:0000259" key="12">
    <source>
        <dbReference type="Pfam" id="PF00593"/>
    </source>
</evidence>
<evidence type="ECO:0000313" key="15">
    <source>
        <dbReference type="Proteomes" id="UP000245627"/>
    </source>
</evidence>
<feature type="domain" description="TonB-dependent receptor plug" evidence="13">
    <location>
        <begin position="44"/>
        <end position="148"/>
    </location>
</feature>
<evidence type="ECO:0000256" key="9">
    <source>
        <dbReference type="ARBA" id="ARBA00023237"/>
    </source>
</evidence>
<evidence type="ECO:0000256" key="10">
    <source>
        <dbReference type="PROSITE-ProRule" id="PRU01360"/>
    </source>
</evidence>
<evidence type="ECO:0000313" key="14">
    <source>
        <dbReference type="EMBL" id="PVH24845.1"/>
    </source>
</evidence>
<evidence type="ECO:0000256" key="4">
    <source>
        <dbReference type="ARBA" id="ARBA00022692"/>
    </source>
</evidence>
<dbReference type="GO" id="GO:0015344">
    <property type="term" value="F:siderophore uptake transmembrane transporter activity"/>
    <property type="evidence" value="ECO:0007669"/>
    <property type="project" value="TreeGrafter"/>
</dbReference>
<dbReference type="Pfam" id="PF07715">
    <property type="entry name" value="Plug"/>
    <property type="match status" value="1"/>
</dbReference>
<keyword evidence="15" id="KW-1185">Reference proteome</keyword>
<keyword evidence="4 10" id="KW-0812">Transmembrane</keyword>
<comment type="similarity">
    <text evidence="10 11">Belongs to the TonB-dependent receptor family.</text>
</comment>
<dbReference type="Gene3D" id="2.40.170.20">
    <property type="entry name" value="TonB-dependent receptor, beta-barrel domain"/>
    <property type="match status" value="1"/>
</dbReference>
<dbReference type="PROSITE" id="PS52016">
    <property type="entry name" value="TONB_DEPENDENT_REC_3"/>
    <property type="match status" value="1"/>
</dbReference>
<keyword evidence="2 10" id="KW-0813">Transport</keyword>
<reference evidence="14 15" key="1">
    <citation type="submission" date="2018-04" db="EMBL/GenBank/DDBJ databases">
        <title>Sphingobacterium cortibacter sp. nov.</title>
        <authorList>
            <person name="Li Y."/>
        </authorList>
    </citation>
    <scope>NUCLEOTIDE SEQUENCE [LARGE SCALE GENOMIC DNA]</scope>
    <source>
        <strain evidence="14 15">2c-3</strain>
    </source>
</reference>
<dbReference type="InterPro" id="IPR039426">
    <property type="entry name" value="TonB-dep_rcpt-like"/>
</dbReference>
<evidence type="ECO:0000259" key="13">
    <source>
        <dbReference type="Pfam" id="PF07715"/>
    </source>
</evidence>
<dbReference type="OrthoDB" id="9764669at2"/>
<dbReference type="InterPro" id="IPR036942">
    <property type="entry name" value="Beta-barrel_TonB_sf"/>
</dbReference>
<evidence type="ECO:0000256" key="6">
    <source>
        <dbReference type="ARBA" id="ARBA00023077"/>
    </source>
</evidence>
<feature type="domain" description="TonB-dependent receptor-like beta-barrel" evidence="12">
    <location>
        <begin position="367"/>
        <end position="637"/>
    </location>
</feature>
<evidence type="ECO:0000256" key="5">
    <source>
        <dbReference type="ARBA" id="ARBA00022729"/>
    </source>
</evidence>
<keyword evidence="5" id="KW-0732">Signal</keyword>
<dbReference type="Pfam" id="PF00593">
    <property type="entry name" value="TonB_dep_Rec_b-barrel"/>
    <property type="match status" value="1"/>
</dbReference>
<evidence type="ECO:0000256" key="3">
    <source>
        <dbReference type="ARBA" id="ARBA00022452"/>
    </source>
</evidence>
<dbReference type="AlphaFoldDB" id="A0A2T8HHF2"/>
<keyword evidence="9 10" id="KW-0998">Cell outer membrane</keyword>
<dbReference type="GO" id="GO:0044718">
    <property type="term" value="P:siderophore transmembrane transport"/>
    <property type="evidence" value="ECO:0007669"/>
    <property type="project" value="TreeGrafter"/>
</dbReference>
<evidence type="ECO:0000256" key="2">
    <source>
        <dbReference type="ARBA" id="ARBA00022448"/>
    </source>
</evidence>
<dbReference type="GO" id="GO:0009279">
    <property type="term" value="C:cell outer membrane"/>
    <property type="evidence" value="ECO:0007669"/>
    <property type="project" value="UniProtKB-SubCell"/>
</dbReference>
<keyword evidence="6 11" id="KW-0798">TonB box</keyword>
<gene>
    <name evidence="14" type="ORF">DC487_12050</name>
</gene>
<name>A0A2T8HHF2_9SPHI</name>